<dbReference type="EMBL" id="ML975154">
    <property type="protein sequence ID" value="KAF1813768.1"/>
    <property type="molecule type" value="Genomic_DNA"/>
</dbReference>
<dbReference type="AlphaFoldDB" id="A0A6G1G6U7"/>
<reference evidence="6" key="2">
    <citation type="submission" date="2020-04" db="EMBL/GenBank/DDBJ databases">
        <authorList>
            <consortium name="NCBI Genome Project"/>
        </authorList>
    </citation>
    <scope>NUCLEOTIDE SEQUENCE</scope>
    <source>
        <strain evidence="6">CBS 781.70</strain>
    </source>
</reference>
<reference evidence="4 6" key="1">
    <citation type="submission" date="2020-01" db="EMBL/GenBank/DDBJ databases">
        <authorList>
            <consortium name="DOE Joint Genome Institute"/>
            <person name="Haridas S."/>
            <person name="Albert R."/>
            <person name="Binder M."/>
            <person name="Bloem J."/>
            <person name="Labutti K."/>
            <person name="Salamov A."/>
            <person name="Andreopoulos B."/>
            <person name="Baker S.E."/>
            <person name="Barry K."/>
            <person name="Bills G."/>
            <person name="Bluhm B.H."/>
            <person name="Cannon C."/>
            <person name="Castanera R."/>
            <person name="Culley D.E."/>
            <person name="Daum C."/>
            <person name="Ezra D."/>
            <person name="Gonzalez J.B."/>
            <person name="Henrissat B."/>
            <person name="Kuo A."/>
            <person name="Liang C."/>
            <person name="Lipzen A."/>
            <person name="Lutzoni F."/>
            <person name="Magnuson J."/>
            <person name="Mondo S."/>
            <person name="Nolan M."/>
            <person name="Ohm R."/>
            <person name="Pangilinan J."/>
            <person name="Park H.-J."/>
            <person name="Ramirez L."/>
            <person name="Alfaro M."/>
            <person name="Sun H."/>
            <person name="Tritt A."/>
            <person name="Yoshinaga Y."/>
            <person name="Zwiers L.-H."/>
            <person name="Turgeon B.G."/>
            <person name="Goodwin S.B."/>
            <person name="Spatafora J.W."/>
            <person name="Crous P.W."/>
            <person name="Grigoriev I.V."/>
        </authorList>
    </citation>
    <scope>NUCLEOTIDE SEQUENCE</scope>
    <source>
        <strain evidence="4 6">CBS 781.70</strain>
    </source>
</reference>
<evidence type="ECO:0008006" key="7">
    <source>
        <dbReference type="Google" id="ProtNLM"/>
    </source>
</evidence>
<dbReference type="Proteomes" id="UP000504638">
    <property type="component" value="Unplaced"/>
</dbReference>
<dbReference type="SUPFAM" id="SSF52467">
    <property type="entry name" value="DHS-like NAD/FAD-binding domain"/>
    <property type="match status" value="1"/>
</dbReference>
<evidence type="ECO:0000256" key="2">
    <source>
        <dbReference type="ARBA" id="ARBA00022553"/>
    </source>
</evidence>
<dbReference type="InterPro" id="IPR038916">
    <property type="entry name" value="FAM118"/>
</dbReference>
<evidence type="ECO:0000313" key="5">
    <source>
        <dbReference type="Proteomes" id="UP000504638"/>
    </source>
</evidence>
<comment type="similarity">
    <text evidence="1">Belongs to the FAM118 family.</text>
</comment>
<evidence type="ECO:0000313" key="6">
    <source>
        <dbReference type="RefSeq" id="XP_033535399.1"/>
    </source>
</evidence>
<evidence type="ECO:0000256" key="1">
    <source>
        <dbReference type="ARBA" id="ARBA00006491"/>
    </source>
</evidence>
<keyword evidence="2" id="KW-0597">Phosphoprotein</keyword>
<organism evidence="4">
    <name type="scientific">Eremomyces bilateralis CBS 781.70</name>
    <dbReference type="NCBI Taxonomy" id="1392243"/>
    <lineage>
        <taxon>Eukaryota</taxon>
        <taxon>Fungi</taxon>
        <taxon>Dikarya</taxon>
        <taxon>Ascomycota</taxon>
        <taxon>Pezizomycotina</taxon>
        <taxon>Dothideomycetes</taxon>
        <taxon>Dothideomycetes incertae sedis</taxon>
        <taxon>Eremomycetales</taxon>
        <taxon>Eremomycetaceae</taxon>
        <taxon>Eremomyces</taxon>
    </lineage>
</organism>
<dbReference type="InterPro" id="IPR029035">
    <property type="entry name" value="DHS-like_NAD/FAD-binding_dom"/>
</dbReference>
<dbReference type="PANTHER" id="PTHR28623:SF2">
    <property type="entry name" value="PROTEIN FAM118A"/>
    <property type="match status" value="1"/>
</dbReference>
<dbReference type="Pfam" id="PF13289">
    <property type="entry name" value="SIR2_2"/>
    <property type="match status" value="1"/>
</dbReference>
<dbReference type="PANTHER" id="PTHR28623">
    <property type="entry name" value="PROTEIN FAM118B"/>
    <property type="match status" value="1"/>
</dbReference>
<gene>
    <name evidence="4 6" type="ORF">P152DRAFT_448176</name>
</gene>
<reference evidence="6" key="3">
    <citation type="submission" date="2025-04" db="UniProtKB">
        <authorList>
            <consortium name="RefSeq"/>
        </authorList>
    </citation>
    <scope>IDENTIFICATION</scope>
    <source>
        <strain evidence="6">CBS 781.70</strain>
    </source>
</reference>
<name>A0A6G1G6U7_9PEZI</name>
<proteinExistence type="inferred from homology"/>
<keyword evidence="5" id="KW-1185">Reference proteome</keyword>
<accession>A0A6G1G6U7</accession>
<sequence length="320" mass="36406">MANGTPANTVVCERDTSLLNHFLIFESLQSRMPQTQTLVEATRINNERLAQIRTALEVKRLVIVIGAGVTLSATATQSGETLAQLSWLGLIRHGLNYVVTDGQIDRNHHRLSYARKILDSHPEDLLEAARILKLFLDQAHQWPTWLKAVFGDLSKEVRYPAVLDVLKSLHDRGAMLLTTNYDNLFEEGYCRLRRISRSHHDDLLKFQSRDLRGILHVHGSYHDPSDIILDATDYEKVQCSEIKTVLRTLWNTHTILFVGCGSGLEDPNFGALLEWACNEDRSQYPHQFLVTREPSTILGSGRSVAMRSLTKLLFSFIFWK</sequence>
<evidence type="ECO:0000313" key="4">
    <source>
        <dbReference type="EMBL" id="KAF1813768.1"/>
    </source>
</evidence>
<dbReference type="GeneID" id="54418609"/>
<evidence type="ECO:0000256" key="3">
    <source>
        <dbReference type="ARBA" id="ARBA00022990"/>
    </source>
</evidence>
<dbReference type="RefSeq" id="XP_033535399.1">
    <property type="nucleotide sequence ID" value="XM_033678039.1"/>
</dbReference>
<keyword evidence="3" id="KW-0007">Acetylation</keyword>
<protein>
    <recommendedName>
        <fullName evidence="7">SIR2-like domain-containing protein</fullName>
    </recommendedName>
</protein>
<dbReference type="OrthoDB" id="6247875at2759"/>